<dbReference type="Proteomes" id="UP000248817">
    <property type="component" value="Unassembled WGS sequence"/>
</dbReference>
<proteinExistence type="predicted"/>
<accession>A0A2V5HTK3</accession>
<organism evidence="2 3">
    <name type="scientific">Aspergillus indologenus CBS 114.80</name>
    <dbReference type="NCBI Taxonomy" id="1450541"/>
    <lineage>
        <taxon>Eukaryota</taxon>
        <taxon>Fungi</taxon>
        <taxon>Dikarya</taxon>
        <taxon>Ascomycota</taxon>
        <taxon>Pezizomycotina</taxon>
        <taxon>Eurotiomycetes</taxon>
        <taxon>Eurotiomycetidae</taxon>
        <taxon>Eurotiales</taxon>
        <taxon>Aspergillaceae</taxon>
        <taxon>Aspergillus</taxon>
        <taxon>Aspergillus subgen. Circumdati</taxon>
    </lineage>
</organism>
<dbReference type="EMBL" id="KZ825577">
    <property type="protein sequence ID" value="PYI27131.1"/>
    <property type="molecule type" value="Genomic_DNA"/>
</dbReference>
<evidence type="ECO:0000313" key="3">
    <source>
        <dbReference type="Proteomes" id="UP000248817"/>
    </source>
</evidence>
<keyword evidence="1" id="KW-0812">Transmembrane</keyword>
<evidence type="ECO:0000313" key="2">
    <source>
        <dbReference type="EMBL" id="PYI27131.1"/>
    </source>
</evidence>
<protein>
    <submittedName>
        <fullName evidence="2">Uncharacterized protein</fullName>
    </submittedName>
</protein>
<dbReference type="AlphaFoldDB" id="A0A2V5HTK3"/>
<name>A0A2V5HTK3_9EURO</name>
<reference evidence="2 3" key="1">
    <citation type="submission" date="2018-02" db="EMBL/GenBank/DDBJ databases">
        <title>The genomes of Aspergillus section Nigri reveals drivers in fungal speciation.</title>
        <authorList>
            <consortium name="DOE Joint Genome Institute"/>
            <person name="Vesth T.C."/>
            <person name="Nybo J."/>
            <person name="Theobald S."/>
            <person name="Brandl J."/>
            <person name="Frisvad J.C."/>
            <person name="Nielsen K.F."/>
            <person name="Lyhne E.K."/>
            <person name="Kogle M.E."/>
            <person name="Kuo A."/>
            <person name="Riley R."/>
            <person name="Clum A."/>
            <person name="Nolan M."/>
            <person name="Lipzen A."/>
            <person name="Salamov A."/>
            <person name="Henrissat B."/>
            <person name="Wiebenga A."/>
            <person name="De vries R.P."/>
            <person name="Grigoriev I.V."/>
            <person name="Mortensen U.H."/>
            <person name="Andersen M.R."/>
            <person name="Baker S.E."/>
        </authorList>
    </citation>
    <scope>NUCLEOTIDE SEQUENCE [LARGE SCALE GENOMIC DNA]</scope>
    <source>
        <strain evidence="2 3">CBS 114.80</strain>
    </source>
</reference>
<gene>
    <name evidence="2" type="ORF">BP00DRAFT_33650</name>
</gene>
<sequence>MAFCVYYMHGHSRNFFFLLFCWMLQRCDSACFSFLVLRLYCHHCRRRRLRSRLYRIKTLCFLSRSGSVELPRKTRPFSPCTAPLLLRYPKRPGALRGMIHATSI</sequence>
<evidence type="ECO:0000256" key="1">
    <source>
        <dbReference type="SAM" id="Phobius"/>
    </source>
</evidence>
<feature type="transmembrane region" description="Helical" evidence="1">
    <location>
        <begin position="15"/>
        <end position="40"/>
    </location>
</feature>
<keyword evidence="3" id="KW-1185">Reference proteome</keyword>
<keyword evidence="1" id="KW-0472">Membrane</keyword>
<keyword evidence="1" id="KW-1133">Transmembrane helix</keyword>